<dbReference type="SMART" id="SM00331">
    <property type="entry name" value="PP2C_SIG"/>
    <property type="match status" value="1"/>
</dbReference>
<dbReference type="Proteomes" id="UP000198534">
    <property type="component" value="Unassembled WGS sequence"/>
</dbReference>
<keyword evidence="3" id="KW-1185">Reference proteome</keyword>
<dbReference type="SMART" id="SM00332">
    <property type="entry name" value="PP2Cc"/>
    <property type="match status" value="1"/>
</dbReference>
<dbReference type="SUPFAM" id="SSF81606">
    <property type="entry name" value="PP2C-like"/>
    <property type="match status" value="1"/>
</dbReference>
<dbReference type="PANTHER" id="PTHR47992">
    <property type="entry name" value="PROTEIN PHOSPHATASE"/>
    <property type="match status" value="1"/>
</dbReference>
<dbReference type="PROSITE" id="PS51746">
    <property type="entry name" value="PPM_2"/>
    <property type="match status" value="1"/>
</dbReference>
<reference evidence="2 3" key="1">
    <citation type="submission" date="2016-10" db="EMBL/GenBank/DDBJ databases">
        <authorList>
            <person name="de Groot N.N."/>
        </authorList>
    </citation>
    <scope>NUCLEOTIDE SEQUENCE [LARGE SCALE GENOMIC DNA]</scope>
    <source>
        <strain evidence="2 3">DSM 45610</strain>
    </source>
</reference>
<dbReference type="RefSeq" id="WP_091734609.1">
    <property type="nucleotide sequence ID" value="NZ_FNNQ01000001.1"/>
</dbReference>
<evidence type="ECO:0000313" key="2">
    <source>
        <dbReference type="EMBL" id="SDW02026.1"/>
    </source>
</evidence>
<dbReference type="AlphaFoldDB" id="A0A1H2Q4E7"/>
<dbReference type="InterPro" id="IPR001932">
    <property type="entry name" value="PPM-type_phosphatase-like_dom"/>
</dbReference>
<dbReference type="InterPro" id="IPR015655">
    <property type="entry name" value="PP2C"/>
</dbReference>
<dbReference type="GO" id="GO:0004722">
    <property type="term" value="F:protein serine/threonine phosphatase activity"/>
    <property type="evidence" value="ECO:0007669"/>
    <property type="project" value="InterPro"/>
</dbReference>
<dbReference type="InterPro" id="IPR036457">
    <property type="entry name" value="PPM-type-like_dom_sf"/>
</dbReference>
<dbReference type="CDD" id="cd00143">
    <property type="entry name" value="PP2Cc"/>
    <property type="match status" value="1"/>
</dbReference>
<dbReference type="Pfam" id="PF13672">
    <property type="entry name" value="PP2C_2"/>
    <property type="match status" value="1"/>
</dbReference>
<evidence type="ECO:0000313" key="3">
    <source>
        <dbReference type="Proteomes" id="UP000198534"/>
    </source>
</evidence>
<dbReference type="OrthoDB" id="9801841at2"/>
<organism evidence="2 3">
    <name type="scientific">Marininema mesophilum</name>
    <dbReference type="NCBI Taxonomy" id="1048340"/>
    <lineage>
        <taxon>Bacteria</taxon>
        <taxon>Bacillati</taxon>
        <taxon>Bacillota</taxon>
        <taxon>Bacilli</taxon>
        <taxon>Bacillales</taxon>
        <taxon>Thermoactinomycetaceae</taxon>
        <taxon>Marininema</taxon>
    </lineage>
</organism>
<protein>
    <submittedName>
        <fullName evidence="2">Protein phosphatase</fullName>
    </submittedName>
</protein>
<name>A0A1H2Q4E7_9BACL</name>
<accession>A0A1H2Q4E7</accession>
<dbReference type="Gene3D" id="3.60.40.10">
    <property type="entry name" value="PPM-type phosphatase domain"/>
    <property type="match status" value="1"/>
</dbReference>
<dbReference type="STRING" id="1048340.SAMN05444487_101101"/>
<gene>
    <name evidence="2" type="ORF">SAMN05444487_101101</name>
</gene>
<sequence length="250" mass="27406">MENAWHTHKGRVRDHNEDSVGLFESEDGVPVAVVADGMGGHQAGDVASQSVVRIIKEELHHLKRDMDTEKIRKLTLRAVAKANHEVYEMASNNSKLQGMGTTTITAVLGDDEIVLSHIGDSRAYLLHEDGLYQLTEDHSLVNVLKKHGEITEEEAKVHPQRNVIVRAVGTNDEVEPDIIVTPWYEGDILMICSDGLSNMVEVDEVGIVLTANLPLSKKADLLLERALEAGGTDNISVILIKHDGSIQSTN</sequence>
<dbReference type="NCBIfam" id="NF033484">
    <property type="entry name" value="Stp1_PP2C_phos"/>
    <property type="match status" value="1"/>
</dbReference>
<proteinExistence type="predicted"/>
<evidence type="ECO:0000259" key="1">
    <source>
        <dbReference type="PROSITE" id="PS51746"/>
    </source>
</evidence>
<dbReference type="EMBL" id="FNNQ01000001">
    <property type="protein sequence ID" value="SDW02026.1"/>
    <property type="molecule type" value="Genomic_DNA"/>
</dbReference>
<feature type="domain" description="PPM-type phosphatase" evidence="1">
    <location>
        <begin position="1"/>
        <end position="242"/>
    </location>
</feature>